<proteinExistence type="predicted"/>
<keyword evidence="2" id="KW-1185">Reference proteome</keyword>
<evidence type="ECO:0000313" key="1">
    <source>
        <dbReference type="EMBL" id="MBB5319320.1"/>
    </source>
</evidence>
<accession>A0A7W8IMP7</accession>
<gene>
    <name evidence="1" type="ORF">HDF09_004026</name>
</gene>
<reference evidence="1" key="1">
    <citation type="submission" date="2020-08" db="EMBL/GenBank/DDBJ databases">
        <title>Genomic Encyclopedia of Type Strains, Phase IV (KMG-V): Genome sequencing to study the core and pangenomes of soil and plant-associated prokaryotes.</title>
        <authorList>
            <person name="Whitman W."/>
        </authorList>
    </citation>
    <scope>NUCLEOTIDE SEQUENCE [LARGE SCALE GENOMIC DNA]</scope>
    <source>
        <strain evidence="1">M8UP27</strain>
    </source>
</reference>
<comment type="caution">
    <text evidence="1">The sequence shown here is derived from an EMBL/GenBank/DDBJ whole genome shotgun (WGS) entry which is preliminary data.</text>
</comment>
<name>A0A7W8IMP7_9BACT</name>
<dbReference type="EMBL" id="JACHDY010000007">
    <property type="protein sequence ID" value="MBB5319320.1"/>
    <property type="molecule type" value="Genomic_DNA"/>
</dbReference>
<dbReference type="AlphaFoldDB" id="A0A7W8IMP7"/>
<dbReference type="Proteomes" id="UP000568106">
    <property type="component" value="Unassembled WGS sequence"/>
</dbReference>
<protein>
    <submittedName>
        <fullName evidence="1">Uncharacterized protein</fullName>
    </submittedName>
</protein>
<organism evidence="1 2">
    <name type="scientific">Tunturiibacter empetritectus</name>
    <dbReference type="NCBI Taxonomy" id="3069691"/>
    <lineage>
        <taxon>Bacteria</taxon>
        <taxon>Pseudomonadati</taxon>
        <taxon>Acidobacteriota</taxon>
        <taxon>Terriglobia</taxon>
        <taxon>Terriglobales</taxon>
        <taxon>Acidobacteriaceae</taxon>
        <taxon>Tunturiibacter</taxon>
    </lineage>
</organism>
<sequence length="87" mass="10182">MANVVRDPKEHPEEVVGDFIHADPLRTFSLDQVAFVYGSRWKQRYFTKRGDDYYPLPAQWDVKKGRCCLTMSRGNRLVGPVLWPQQL</sequence>
<evidence type="ECO:0000313" key="2">
    <source>
        <dbReference type="Proteomes" id="UP000568106"/>
    </source>
</evidence>